<gene>
    <name evidence="2" type="ORF">EIN_318610</name>
</gene>
<dbReference type="Proteomes" id="UP000014680">
    <property type="component" value="Unassembled WGS sequence"/>
</dbReference>
<evidence type="ECO:0000313" key="2">
    <source>
        <dbReference type="EMBL" id="ELP87002.1"/>
    </source>
</evidence>
<dbReference type="VEuPathDB" id="AmoebaDB:EIN_318610"/>
<feature type="compositionally biased region" description="Basic and acidic residues" evidence="1">
    <location>
        <begin position="25"/>
        <end position="50"/>
    </location>
</feature>
<proteinExistence type="predicted"/>
<sequence length="289" mass="33252">MNKDVMHTTQTDFNTKTTISNPPISDEKLSQKPTKIEKVERTEIRTEKNERKKTHYLPLFPSKPHPKQQKASTETVSKSQSVLRDFQNYQASQQAIFIALLSLTNNVSIGKPLKKSSVTRQFIRVVVVESADTHQRIEIEKEVEKRCLEKRRIDINNGVSEKTSARRFKTNKRAESMNILIEELRKVGYVFESRLTEGKKDTIKLETVYKVTKKDSGPCFDSEEIEKIGEDINKYLYSLVSHSNENVIVHDNKELKKLIGVDVDDETEETTELTTNQPQNPPQPPTNLH</sequence>
<evidence type="ECO:0000313" key="3">
    <source>
        <dbReference type="Proteomes" id="UP000014680"/>
    </source>
</evidence>
<feature type="compositionally biased region" description="Pro residues" evidence="1">
    <location>
        <begin position="279"/>
        <end position="289"/>
    </location>
</feature>
<dbReference type="OrthoDB" id="28505at2759"/>
<keyword evidence="3" id="KW-1185">Reference proteome</keyword>
<name>A0A0A1TZJ1_ENTIV</name>
<dbReference type="RefSeq" id="XP_004253773.1">
    <property type="nucleotide sequence ID" value="XM_004253725.1"/>
</dbReference>
<dbReference type="EMBL" id="KB206890">
    <property type="protein sequence ID" value="ELP87002.1"/>
    <property type="molecule type" value="Genomic_DNA"/>
</dbReference>
<accession>A0A0A1TZJ1</accession>
<protein>
    <submittedName>
        <fullName evidence="2">Uncharacterized protein</fullName>
    </submittedName>
</protein>
<feature type="region of interest" description="Disordered" evidence="1">
    <location>
        <begin position="1"/>
        <end position="76"/>
    </location>
</feature>
<evidence type="ECO:0000256" key="1">
    <source>
        <dbReference type="SAM" id="MobiDB-lite"/>
    </source>
</evidence>
<feature type="region of interest" description="Disordered" evidence="1">
    <location>
        <begin position="264"/>
        <end position="289"/>
    </location>
</feature>
<organism evidence="2 3">
    <name type="scientific">Entamoeba invadens IP1</name>
    <dbReference type="NCBI Taxonomy" id="370355"/>
    <lineage>
        <taxon>Eukaryota</taxon>
        <taxon>Amoebozoa</taxon>
        <taxon>Evosea</taxon>
        <taxon>Archamoebae</taxon>
        <taxon>Mastigamoebida</taxon>
        <taxon>Entamoebidae</taxon>
        <taxon>Entamoeba</taxon>
    </lineage>
</organism>
<dbReference type="GeneID" id="14885963"/>
<reference evidence="2 3" key="1">
    <citation type="submission" date="2012-10" db="EMBL/GenBank/DDBJ databases">
        <authorList>
            <person name="Zafar N."/>
            <person name="Inman J."/>
            <person name="Hall N."/>
            <person name="Lorenzi H."/>
            <person name="Caler E."/>
        </authorList>
    </citation>
    <scope>NUCLEOTIDE SEQUENCE [LARGE SCALE GENOMIC DNA]</scope>
    <source>
        <strain evidence="2 3">IP1</strain>
    </source>
</reference>
<feature type="compositionally biased region" description="Polar residues" evidence="1">
    <location>
        <begin position="7"/>
        <end position="23"/>
    </location>
</feature>
<dbReference type="KEGG" id="eiv:EIN_318610"/>
<dbReference type="AlphaFoldDB" id="A0A0A1TZJ1"/>